<dbReference type="InterPro" id="IPR042197">
    <property type="entry name" value="Apaf_helical"/>
</dbReference>
<feature type="domain" description="Disease resistance R13L4/SHOC-2-like LRR" evidence="5">
    <location>
        <begin position="784"/>
        <end position="860"/>
    </location>
</feature>
<reference evidence="6 7" key="1">
    <citation type="journal article" date="2021" name="Nat. Plants">
        <title>The Taxus genome provides insights into paclitaxel biosynthesis.</title>
        <authorList>
            <person name="Xiong X."/>
            <person name="Gou J."/>
            <person name="Liao Q."/>
            <person name="Li Y."/>
            <person name="Zhou Q."/>
            <person name="Bi G."/>
            <person name="Li C."/>
            <person name="Du R."/>
            <person name="Wang X."/>
            <person name="Sun T."/>
            <person name="Guo L."/>
            <person name="Liang H."/>
            <person name="Lu P."/>
            <person name="Wu Y."/>
            <person name="Zhang Z."/>
            <person name="Ro D.K."/>
            <person name="Shang Y."/>
            <person name="Huang S."/>
            <person name="Yan J."/>
        </authorList>
    </citation>
    <scope>NUCLEOTIDE SEQUENCE [LARGE SCALE GENOMIC DNA]</scope>
    <source>
        <strain evidence="6">Ta-2019</strain>
    </source>
</reference>
<keyword evidence="3" id="KW-0175">Coiled coil</keyword>
<dbReference type="SUPFAM" id="SSF52540">
    <property type="entry name" value="P-loop containing nucleoside triphosphate hydrolases"/>
    <property type="match status" value="1"/>
</dbReference>
<dbReference type="Pfam" id="PF00560">
    <property type="entry name" value="LRR_1"/>
    <property type="match status" value="1"/>
</dbReference>
<dbReference type="InterPro" id="IPR032675">
    <property type="entry name" value="LRR_dom_sf"/>
</dbReference>
<dbReference type="Gene3D" id="3.40.50.300">
    <property type="entry name" value="P-loop containing nucleotide triphosphate hydrolases"/>
    <property type="match status" value="1"/>
</dbReference>
<keyword evidence="4" id="KW-1133">Transmembrane helix</keyword>
<evidence type="ECO:0000256" key="1">
    <source>
        <dbReference type="ARBA" id="ARBA00022737"/>
    </source>
</evidence>
<dbReference type="InterPro" id="IPR001611">
    <property type="entry name" value="Leu-rich_rpt"/>
</dbReference>
<sequence>MGSILKGLKRRCECCVSTASAEAGHSQQLPEDVVARFEALSNSSSVDELITEIKELLQRQKERLRKKEEASTSSQNRTVEKESICSSLIESGAKFFKIFNDHLEKFDKKGDGRAVAKEFLAVVGSIHWLIAGLSITAYLLGKFDKIRDNKEECLQLLESMGSLATHVKNLKNEIPHEREKLEKAVECIAQGSIMCASQLHSKSFFRFLKTSVNSESLRKLKKEVEDLYNDLILTTVVEIKHQQPGYLPLSQPPKPDGAVGIEQSRKDVINLLNMTSTNVSSVAVVVYGYGGIGKTTLAKAVLYELKNLKETYNYTSLFMDEFAERNDLRRMQQQILMDAFPKYKEGKKNNIETLPRGEKDLREILPEDLKGLPQRSRILLTTRNLKETDMFEHCGLQRRKYAVPTLPEEEACKILLKEAVDHVDLNRMEAGLNRIVKVCGGIPLVLTIVGARLRKHNYRFEECNEILDALEEGQKIKDQDLSERLVDFVYGQLEERTQEAFLDICCYFNNWKRRYVEYIVGTEHLQSLEEAALVSSTFSSSWEFNIPDIVLNVHDVIRAKGRSMSEGSRIMNVESFEKAKEDEASLKKIKGFRLMQDKCIVEERHLDLMRNSLRVLILGDGVSVGGRSHKAFPELRCLETDGNIPVRLEALNKLAFYYGPLFIPKDDDVKLPKNIQMLKAKRQRKIAGDAKPIKSDSDCSLKELNLEELNGGDMMSTTGVPLEQQLVPLLDEVRTLEILIFDDWGQMKELPDQVCRLSSLSKLSMEACDSLEFLPESFGLPSSLTYLSLGWCDSLKELPSTIGQLSSLQTLWLSGCSELKELPSTIGQLSSLQTLRLVDCWGLKKLPSTIGQLNSLQTLILAGCSELKKLPTTIGQLSSLQTLSLEGCRGLKELPSTIGQLSSLQTLWLSGCSELKELPSTIGQLRYLQTLRL</sequence>
<dbReference type="Gene3D" id="1.10.8.430">
    <property type="entry name" value="Helical domain of apoptotic protease-activating factors"/>
    <property type="match status" value="1"/>
</dbReference>
<keyword evidence="4" id="KW-0812">Transmembrane</keyword>
<dbReference type="GO" id="GO:0043531">
    <property type="term" value="F:ADP binding"/>
    <property type="evidence" value="ECO:0007669"/>
    <property type="project" value="InterPro"/>
</dbReference>
<accession>A0AA38LJJ5</accession>
<evidence type="ECO:0000256" key="3">
    <source>
        <dbReference type="SAM" id="Coils"/>
    </source>
</evidence>
<dbReference type="EMBL" id="JAHRHJ020000003">
    <property type="protein sequence ID" value="KAH9323362.1"/>
    <property type="molecule type" value="Genomic_DNA"/>
</dbReference>
<dbReference type="InterPro" id="IPR059179">
    <property type="entry name" value="MLKL-like_MCAfunc"/>
</dbReference>
<dbReference type="Gene3D" id="1.20.930.20">
    <property type="entry name" value="Adaptor protein Cbl, N-terminal domain"/>
    <property type="match status" value="1"/>
</dbReference>
<evidence type="ECO:0000256" key="2">
    <source>
        <dbReference type="ARBA" id="ARBA00022821"/>
    </source>
</evidence>
<comment type="caution">
    <text evidence="6">The sequence shown here is derived from an EMBL/GenBank/DDBJ whole genome shotgun (WGS) entry which is preliminary data.</text>
</comment>
<dbReference type="AlphaFoldDB" id="A0AA38LJJ5"/>
<dbReference type="PRINTS" id="PR00364">
    <property type="entry name" value="DISEASERSIST"/>
</dbReference>
<dbReference type="Pfam" id="PF23598">
    <property type="entry name" value="LRR_14"/>
    <property type="match status" value="1"/>
</dbReference>
<evidence type="ECO:0000259" key="5">
    <source>
        <dbReference type="Pfam" id="PF23598"/>
    </source>
</evidence>
<dbReference type="SUPFAM" id="SSF52047">
    <property type="entry name" value="RNI-like"/>
    <property type="match status" value="1"/>
</dbReference>
<dbReference type="InterPro" id="IPR027417">
    <property type="entry name" value="P-loop_NTPase"/>
</dbReference>
<feature type="non-terminal residue" evidence="6">
    <location>
        <position position="933"/>
    </location>
</feature>
<dbReference type="PANTHER" id="PTHR36766:SF64">
    <property type="entry name" value="OS12G0206100 PROTEIN"/>
    <property type="match status" value="1"/>
</dbReference>
<protein>
    <recommendedName>
        <fullName evidence="5">Disease resistance R13L4/SHOC-2-like LRR domain-containing protein</fullName>
    </recommendedName>
</protein>
<dbReference type="Gene3D" id="3.80.10.10">
    <property type="entry name" value="Ribonuclease Inhibitor"/>
    <property type="match status" value="1"/>
</dbReference>
<organism evidence="6 7">
    <name type="scientific">Taxus chinensis</name>
    <name type="common">Chinese yew</name>
    <name type="synonym">Taxus wallichiana var. chinensis</name>
    <dbReference type="NCBI Taxonomy" id="29808"/>
    <lineage>
        <taxon>Eukaryota</taxon>
        <taxon>Viridiplantae</taxon>
        <taxon>Streptophyta</taxon>
        <taxon>Embryophyta</taxon>
        <taxon>Tracheophyta</taxon>
        <taxon>Spermatophyta</taxon>
        <taxon>Pinopsida</taxon>
        <taxon>Pinidae</taxon>
        <taxon>Conifers II</taxon>
        <taxon>Cupressales</taxon>
        <taxon>Taxaceae</taxon>
        <taxon>Taxus</taxon>
    </lineage>
</organism>
<evidence type="ECO:0000256" key="4">
    <source>
        <dbReference type="SAM" id="Phobius"/>
    </source>
</evidence>
<keyword evidence="1" id="KW-0677">Repeat</keyword>
<keyword evidence="2" id="KW-0611">Plant defense</keyword>
<dbReference type="GO" id="GO:0006952">
    <property type="term" value="P:defense response"/>
    <property type="evidence" value="ECO:0007669"/>
    <property type="project" value="UniProtKB-KW"/>
</dbReference>
<dbReference type="InterPro" id="IPR036537">
    <property type="entry name" value="Adaptor_Cbl_N_dom_sf"/>
</dbReference>
<name>A0AA38LJJ5_TAXCH</name>
<gene>
    <name evidence="6" type="ORF">KI387_018001</name>
</gene>
<evidence type="ECO:0000313" key="7">
    <source>
        <dbReference type="Proteomes" id="UP000824469"/>
    </source>
</evidence>
<dbReference type="CDD" id="cd21037">
    <property type="entry name" value="MLKL_NTD"/>
    <property type="match status" value="1"/>
</dbReference>
<dbReference type="Proteomes" id="UP000824469">
    <property type="component" value="Unassembled WGS sequence"/>
</dbReference>
<dbReference type="GO" id="GO:0007166">
    <property type="term" value="P:cell surface receptor signaling pathway"/>
    <property type="evidence" value="ECO:0007669"/>
    <property type="project" value="InterPro"/>
</dbReference>
<dbReference type="PANTHER" id="PTHR36766">
    <property type="entry name" value="PLANT BROAD-SPECTRUM MILDEW RESISTANCE PROTEIN RPW8"/>
    <property type="match status" value="1"/>
</dbReference>
<keyword evidence="7" id="KW-1185">Reference proteome</keyword>
<keyword evidence="4" id="KW-0472">Membrane</keyword>
<dbReference type="CDD" id="cd00009">
    <property type="entry name" value="AAA"/>
    <property type="match status" value="1"/>
</dbReference>
<feature type="coiled-coil region" evidence="3">
    <location>
        <begin position="50"/>
        <end position="77"/>
    </location>
</feature>
<evidence type="ECO:0000313" key="6">
    <source>
        <dbReference type="EMBL" id="KAH9323362.1"/>
    </source>
</evidence>
<feature type="transmembrane region" description="Helical" evidence="4">
    <location>
        <begin position="119"/>
        <end position="140"/>
    </location>
</feature>
<dbReference type="InterPro" id="IPR055414">
    <property type="entry name" value="LRR_R13L4/SHOC2-like"/>
</dbReference>
<proteinExistence type="predicted"/>